<dbReference type="STRING" id="314285.KT71_06132"/>
<dbReference type="OrthoDB" id="343356at2"/>
<dbReference type="AlphaFoldDB" id="A4ABR7"/>
<proteinExistence type="predicted"/>
<dbReference type="InterPro" id="IPR044922">
    <property type="entry name" value="DUF2063_N_sf"/>
</dbReference>
<feature type="domain" description="Putative DNA-binding" evidence="1">
    <location>
        <begin position="9"/>
        <end position="91"/>
    </location>
</feature>
<dbReference type="Proteomes" id="UP000019205">
    <property type="component" value="Chromosome"/>
</dbReference>
<dbReference type="HOGENOM" id="CLU_086594_1_0_6"/>
<dbReference type="RefSeq" id="WP_008293647.1">
    <property type="nucleotide sequence ID" value="NZ_CM002299.1"/>
</dbReference>
<accession>A4ABR7</accession>
<evidence type="ECO:0000313" key="2">
    <source>
        <dbReference type="EMBL" id="EAQ96580.1"/>
    </source>
</evidence>
<evidence type="ECO:0000259" key="1">
    <source>
        <dbReference type="Pfam" id="PF09836"/>
    </source>
</evidence>
<reference evidence="2 3" key="1">
    <citation type="journal article" date="2007" name="Proc. Natl. Acad. Sci. U.S.A.">
        <title>Characterization of a marine gammaproteobacterium capable of aerobic anoxygenic photosynthesis.</title>
        <authorList>
            <person name="Fuchs B.M."/>
            <person name="Spring S."/>
            <person name="Teeling H."/>
            <person name="Quast C."/>
            <person name="Wulf J."/>
            <person name="Schattenhofer M."/>
            <person name="Yan S."/>
            <person name="Ferriera S."/>
            <person name="Johnson J."/>
            <person name="Glockner F.O."/>
            <person name="Amann R."/>
        </authorList>
    </citation>
    <scope>NUCLEOTIDE SEQUENCE [LARGE SCALE GENOMIC DNA]</scope>
    <source>
        <strain evidence="2">KT71</strain>
    </source>
</reference>
<name>A4ABR7_9GAMM</name>
<dbReference type="EMBL" id="AAOA02000004">
    <property type="protein sequence ID" value="EAQ96580.1"/>
    <property type="molecule type" value="Genomic_DNA"/>
</dbReference>
<dbReference type="Gene3D" id="1.10.150.690">
    <property type="entry name" value="DUF2063"/>
    <property type="match status" value="1"/>
</dbReference>
<dbReference type="InterPro" id="IPR018640">
    <property type="entry name" value="DUF2063"/>
</dbReference>
<gene>
    <name evidence="2" type="ORF">KT71_06132</name>
</gene>
<organism evidence="2 3">
    <name type="scientific">Congregibacter litoralis KT71</name>
    <dbReference type="NCBI Taxonomy" id="314285"/>
    <lineage>
        <taxon>Bacteria</taxon>
        <taxon>Pseudomonadati</taxon>
        <taxon>Pseudomonadota</taxon>
        <taxon>Gammaproteobacteria</taxon>
        <taxon>Cellvibrionales</taxon>
        <taxon>Halieaceae</taxon>
        <taxon>Congregibacter</taxon>
    </lineage>
</organism>
<dbReference type="eggNOG" id="COG3219">
    <property type="taxonomic scope" value="Bacteria"/>
</dbReference>
<reference evidence="2 3" key="2">
    <citation type="journal article" date="2009" name="PLoS ONE">
        <title>The photosynthetic apparatus and its regulation in the aerobic gammaproteobacterium Congregibacter litoralis gen. nov., sp. nov.</title>
        <authorList>
            <person name="Spring S."/>
            <person name="Lunsdorf H."/>
            <person name="Fuchs B.M."/>
            <person name="Tindall B.J."/>
        </authorList>
    </citation>
    <scope>NUCLEOTIDE SEQUENCE [LARGE SCALE GENOMIC DNA]</scope>
    <source>
        <strain evidence="2">KT71</strain>
    </source>
</reference>
<dbReference type="Pfam" id="PF09836">
    <property type="entry name" value="DUF2063"/>
    <property type="match status" value="1"/>
</dbReference>
<protein>
    <recommendedName>
        <fullName evidence="1">Putative DNA-binding domain-containing protein</fullName>
    </recommendedName>
</protein>
<sequence length="268" mass="29405">MTAPSLAAQQEEFMALLLDDARDLPPGLEAQRVAIYRNAYRARLIDALRETFPRTARWVGEEAFAQAAAHHVISFPPSSWTLDDVGKGFSDTLQGLFLKDPEVSELAWLEWAMHRCFVSYDARPLDAAGFATATAGFEDNDWATMRLRFMPGTQQASMAHRIDRLWRSLLESESEAVGEGAEETDFSSDEPLACVVWRQDYTPAVLPVTAIEGHALSMMLDGAAYGELYALLVDALGEEAAAGEAGAMLGRWLNHGMLVGISLGPVRK</sequence>
<comment type="caution">
    <text evidence="2">The sequence shown here is derived from an EMBL/GenBank/DDBJ whole genome shotgun (WGS) entry which is preliminary data.</text>
</comment>
<evidence type="ECO:0000313" key="3">
    <source>
        <dbReference type="Proteomes" id="UP000019205"/>
    </source>
</evidence>
<keyword evidence="3" id="KW-1185">Reference proteome</keyword>